<reference evidence="2 3" key="1">
    <citation type="journal article" date="2012" name="PLoS ONE">
        <title>The purine-utilizing bacterium Clostridium acidurici 9a: a genome-guided metabolic reconsideration.</title>
        <authorList>
            <person name="Hartwich K."/>
            <person name="Poehlein A."/>
            <person name="Daniel R."/>
        </authorList>
    </citation>
    <scope>NUCLEOTIDE SEQUENCE [LARGE SCALE GENOMIC DNA]</scope>
    <source>
        <strain evidence="3">ATCC 7906 / DSM 604 / BCRC 14475 / CIP 104303 / KCTC 5404 / NCIMB 10678 / 9a</strain>
    </source>
</reference>
<dbReference type="AlphaFoldDB" id="K0AZ25"/>
<evidence type="ECO:0000313" key="3">
    <source>
        <dbReference type="Proteomes" id="UP000006094"/>
    </source>
</evidence>
<name>K0AZ25_GOTA9</name>
<keyword evidence="3" id="KW-1185">Reference proteome</keyword>
<dbReference type="HOGENOM" id="CLU_1445286_0_0_9"/>
<dbReference type="GO" id="GO:0005509">
    <property type="term" value="F:calcium ion binding"/>
    <property type="evidence" value="ECO:0007669"/>
    <property type="project" value="InterPro"/>
</dbReference>
<dbReference type="Proteomes" id="UP000006094">
    <property type="component" value="Chromosome"/>
</dbReference>
<dbReference type="KEGG" id="cad:Curi_c15050"/>
<organism evidence="2 3">
    <name type="scientific">Gottschalkia acidurici (strain ATCC 7906 / DSM 604 / BCRC 14475 / CIP 104303 / KCTC 5404 / NCIMB 10678 / 9a)</name>
    <name type="common">Clostridium acidurici</name>
    <dbReference type="NCBI Taxonomy" id="1128398"/>
    <lineage>
        <taxon>Bacteria</taxon>
        <taxon>Bacillati</taxon>
        <taxon>Bacillota</taxon>
        <taxon>Tissierellia</taxon>
        <taxon>Tissierellales</taxon>
        <taxon>Gottschalkiaceae</taxon>
        <taxon>Gottschalkia</taxon>
    </lineage>
</organism>
<protein>
    <recommendedName>
        <fullName evidence="1">EF-hand domain-containing protein</fullName>
    </recommendedName>
</protein>
<dbReference type="PROSITE" id="PS50222">
    <property type="entry name" value="EF_HAND_2"/>
    <property type="match status" value="1"/>
</dbReference>
<dbReference type="InterPro" id="IPR002048">
    <property type="entry name" value="EF_hand_dom"/>
</dbReference>
<proteinExistence type="predicted"/>
<gene>
    <name evidence="2" type="ordered locus">Curi_c15050</name>
</gene>
<dbReference type="RefSeq" id="WP_014967650.1">
    <property type="nucleotide sequence ID" value="NC_018664.1"/>
</dbReference>
<feature type="domain" description="EF-hand" evidence="1">
    <location>
        <begin position="86"/>
        <end position="107"/>
    </location>
</feature>
<dbReference type="InterPro" id="IPR018755">
    <property type="entry name" value="Phage_Mu_Gp48"/>
</dbReference>
<sequence>MAFKDFLLSFFPHRSIDPDHPNNIRFFGKLSNVFNYIEKLVIQVKKESDISTATYSISAREEEAGIVSDTSLSIELRRANILAHKRKSDGSITKEELINALRAFGIEVSITNVSTQHLMKLNILKPYGVPDNLEHIQAFVEEVCRAHVGKEWTFNSISWNEFDSYDMTWDEFESLNLTWNEFEIYER</sequence>
<dbReference type="Pfam" id="PF10076">
    <property type="entry name" value="Phage_Mu_Gp48"/>
    <property type="match status" value="1"/>
</dbReference>
<accession>K0AZ25</accession>
<evidence type="ECO:0000259" key="1">
    <source>
        <dbReference type="PROSITE" id="PS50222"/>
    </source>
</evidence>
<dbReference type="eggNOG" id="COG3778">
    <property type="taxonomic scope" value="Bacteria"/>
</dbReference>
<evidence type="ECO:0000313" key="2">
    <source>
        <dbReference type="EMBL" id="AFS78514.1"/>
    </source>
</evidence>
<dbReference type="EMBL" id="CP003326">
    <property type="protein sequence ID" value="AFS78514.1"/>
    <property type="molecule type" value="Genomic_DNA"/>
</dbReference>
<dbReference type="STRING" id="1128398.Curi_c15050"/>
<dbReference type="OrthoDB" id="2680199at2"/>